<feature type="transmembrane region" description="Helical" evidence="6">
    <location>
        <begin position="420"/>
        <end position="443"/>
    </location>
</feature>
<evidence type="ECO:0000256" key="1">
    <source>
        <dbReference type="ARBA" id="ARBA00004651"/>
    </source>
</evidence>
<feature type="transmembrane region" description="Helical" evidence="6">
    <location>
        <begin position="713"/>
        <end position="733"/>
    </location>
</feature>
<feature type="transmembrane region" description="Helical" evidence="6">
    <location>
        <begin position="21"/>
        <end position="38"/>
    </location>
</feature>
<dbReference type="EMBL" id="CP070608">
    <property type="protein sequence ID" value="QSE98871.1"/>
    <property type="molecule type" value="Genomic_DNA"/>
</dbReference>
<reference evidence="9" key="1">
    <citation type="submission" date="2021-02" db="EMBL/GenBank/DDBJ databases">
        <title>Fulvivirga sp. S481 isolated from sea water.</title>
        <authorList>
            <person name="Bae S.S."/>
            <person name="Baek K."/>
        </authorList>
    </citation>
    <scope>NUCLEOTIDE SEQUENCE</scope>
    <source>
        <strain evidence="9">S481</strain>
    </source>
</reference>
<dbReference type="GO" id="GO:0005886">
    <property type="term" value="C:plasma membrane"/>
    <property type="evidence" value="ECO:0007669"/>
    <property type="project" value="UniProtKB-SubCell"/>
</dbReference>
<dbReference type="PANTHER" id="PTHR30572:SF18">
    <property type="entry name" value="ABC-TYPE MACROLIDE FAMILY EXPORT SYSTEM PERMEASE COMPONENT 2"/>
    <property type="match status" value="1"/>
</dbReference>
<evidence type="ECO:0000259" key="8">
    <source>
        <dbReference type="Pfam" id="PF12704"/>
    </source>
</evidence>
<keyword evidence="5 6" id="KW-0472">Membrane</keyword>
<feature type="transmembrane region" description="Helical" evidence="6">
    <location>
        <begin position="280"/>
        <end position="300"/>
    </location>
</feature>
<dbReference type="RefSeq" id="WP_205723385.1">
    <property type="nucleotide sequence ID" value="NZ_CP070608.1"/>
</dbReference>
<evidence type="ECO:0000256" key="5">
    <source>
        <dbReference type="ARBA" id="ARBA00023136"/>
    </source>
</evidence>
<evidence type="ECO:0000256" key="2">
    <source>
        <dbReference type="ARBA" id="ARBA00022475"/>
    </source>
</evidence>
<evidence type="ECO:0000256" key="4">
    <source>
        <dbReference type="ARBA" id="ARBA00022989"/>
    </source>
</evidence>
<feature type="domain" description="ABC3 transporter permease C-terminal" evidence="7">
    <location>
        <begin position="286"/>
        <end position="397"/>
    </location>
</feature>
<gene>
    <name evidence="9" type="ORF">JR347_07260</name>
</gene>
<dbReference type="Pfam" id="PF12704">
    <property type="entry name" value="MacB_PCD"/>
    <property type="match status" value="2"/>
</dbReference>
<dbReference type="GO" id="GO:0022857">
    <property type="term" value="F:transmembrane transporter activity"/>
    <property type="evidence" value="ECO:0007669"/>
    <property type="project" value="TreeGrafter"/>
</dbReference>
<evidence type="ECO:0000313" key="10">
    <source>
        <dbReference type="Proteomes" id="UP000662783"/>
    </source>
</evidence>
<feature type="transmembrane region" description="Helical" evidence="6">
    <location>
        <begin position="662"/>
        <end position="686"/>
    </location>
</feature>
<dbReference type="InterPro" id="IPR003838">
    <property type="entry name" value="ABC3_permease_C"/>
</dbReference>
<organism evidence="9 10">
    <name type="scientific">Fulvivirga lutea</name>
    <dbReference type="NCBI Taxonomy" id="2810512"/>
    <lineage>
        <taxon>Bacteria</taxon>
        <taxon>Pseudomonadati</taxon>
        <taxon>Bacteroidota</taxon>
        <taxon>Cytophagia</taxon>
        <taxon>Cytophagales</taxon>
        <taxon>Fulvivirgaceae</taxon>
        <taxon>Fulvivirga</taxon>
    </lineage>
</organism>
<dbReference type="KEGG" id="fuv:JR347_07260"/>
<evidence type="ECO:0000256" key="6">
    <source>
        <dbReference type="SAM" id="Phobius"/>
    </source>
</evidence>
<dbReference type="InterPro" id="IPR050250">
    <property type="entry name" value="Macrolide_Exporter_MacB"/>
</dbReference>
<dbReference type="Proteomes" id="UP000662783">
    <property type="component" value="Chromosome"/>
</dbReference>
<proteinExistence type="predicted"/>
<name>A0A975A1Z0_9BACT</name>
<evidence type="ECO:0000259" key="7">
    <source>
        <dbReference type="Pfam" id="PF02687"/>
    </source>
</evidence>
<dbReference type="InterPro" id="IPR025857">
    <property type="entry name" value="MacB_PCD"/>
</dbReference>
<dbReference type="PROSITE" id="PS51257">
    <property type="entry name" value="PROKAR_LIPOPROTEIN"/>
    <property type="match status" value="1"/>
</dbReference>
<dbReference type="Pfam" id="PF02687">
    <property type="entry name" value="FtsX"/>
    <property type="match status" value="2"/>
</dbReference>
<evidence type="ECO:0000256" key="3">
    <source>
        <dbReference type="ARBA" id="ARBA00022692"/>
    </source>
</evidence>
<feature type="transmembrane region" description="Helical" evidence="6">
    <location>
        <begin position="748"/>
        <end position="768"/>
    </location>
</feature>
<keyword evidence="10" id="KW-1185">Reference proteome</keyword>
<feature type="domain" description="ABC3 transporter permease C-terminal" evidence="7">
    <location>
        <begin position="666"/>
        <end position="777"/>
    </location>
</feature>
<sequence>MFFKIALRNLIKRKVYASINIAGLAIGLAACLTIYLYVKDELSYDKFYSDSDRIYRVVREFGQGGDKSYHAANNYQLGVLMKENLSQIKELTQFSQRIEVKVENEEKIYRAKNAHFADNQFFDLFGVEFIHGDRKGALDGANKIVLTEESSSKIFGDQDPTGKLIKVNDLEYQVTGVVRDFPEKAHFHFNYLLSMETSRQVYSESMFEHWGNIWVYNYVKLNEGVKVDEFDEAVNQMALTHGPVDALKHFNVRFFSQNVEDIHLHSNLSSELEQNGDFELLSILGAVAVLILLIACFNFINLSTARSMWRAKEVGVKKVLGIHRSSLVKQFLGESLLITFLSLILAVFLIATILPFFNDFTGKSIGLIDLFLSLPALVVIVLTVGIVAGSFPAFILSSFEPIKILKGQSAQGDSKLAGGFRQVLVVLQFAIAIVLIAGATIIYQQLNYIQSKDLGADIEGVVALQLKNSATRENREPMQNALRQLPTVTSVSSTSDLPFESLNSWRTKPKGADIDPELINLMAIDDEFIKSLDIKIAEGKVSELDEKEVVVNEAFVRHYMLTNPIGAEIEIGHLEEPLRVVAVVKDFHFESLHTAVRPLMLYKHPSWYNKLAVRVATKDLDQTLAVIETQWKKVNADEEFDYFFLEDRFDRLYSSEQKTAKMVAYFSGFSIFIACLGLYGLAAFLAETKLKEISIRKVLGASVNELVSIQFKIFLKLVILAAVLGLPAAYLLMDGWLSGFAYRVQIQTWVLILAVAVILIFTVLSVGYSSLKAALTNPSDNLRIDS</sequence>
<comment type="subcellular location">
    <subcellularLocation>
        <location evidence="1">Cell membrane</location>
        <topology evidence="1">Multi-pass membrane protein</topology>
    </subcellularLocation>
</comment>
<dbReference type="PANTHER" id="PTHR30572">
    <property type="entry name" value="MEMBRANE COMPONENT OF TRANSPORTER-RELATED"/>
    <property type="match status" value="1"/>
</dbReference>
<keyword evidence="4 6" id="KW-1133">Transmembrane helix</keyword>
<feature type="transmembrane region" description="Helical" evidence="6">
    <location>
        <begin position="377"/>
        <end position="399"/>
    </location>
</feature>
<feature type="transmembrane region" description="Helical" evidence="6">
    <location>
        <begin position="336"/>
        <end position="357"/>
    </location>
</feature>
<feature type="domain" description="MacB-like periplasmic core" evidence="8">
    <location>
        <begin position="19"/>
        <end position="236"/>
    </location>
</feature>
<keyword evidence="3 6" id="KW-0812">Transmembrane</keyword>
<feature type="domain" description="MacB-like periplasmic core" evidence="8">
    <location>
        <begin position="430"/>
        <end position="624"/>
    </location>
</feature>
<keyword evidence="2" id="KW-1003">Cell membrane</keyword>
<accession>A0A975A1Z0</accession>
<dbReference type="AlphaFoldDB" id="A0A975A1Z0"/>
<protein>
    <submittedName>
        <fullName evidence="9">ABC transporter permease</fullName>
    </submittedName>
</protein>
<evidence type="ECO:0000313" key="9">
    <source>
        <dbReference type="EMBL" id="QSE98871.1"/>
    </source>
</evidence>